<protein>
    <submittedName>
        <fullName evidence="1">Uncharacterized protein</fullName>
    </submittedName>
</protein>
<keyword evidence="2" id="KW-1185">Reference proteome</keyword>
<dbReference type="EMBL" id="KB742570">
    <property type="protein sequence ID" value="EOB06963.1"/>
    <property type="molecule type" value="Genomic_DNA"/>
</dbReference>
<dbReference type="Proteomes" id="UP000296049">
    <property type="component" value="Unassembled WGS sequence"/>
</dbReference>
<name>R0M2S2_ANAPL</name>
<gene>
    <name evidence="1" type="ORF">Anapl_16385</name>
</gene>
<sequence length="413" mass="46440">MPLAMGNNEAEEFSSMDTKRNGVTQRCAGGVLGKNQAEWKPPTELWGTRLVDSARAAVPAKNASLGVMLLSRITNSCLSQEVATQEPASFSSNTAQASSAEETWLFCVPDSLSICFCLKMALLALACLELQMGQHVFSQEAFNHIEWSKCRYKFMWFRVSMYRTRKLTSKPDSVGAKPVLPTVKGRKAPGPNPTGVCSSSKAGVNQVLMENSAPEYFRKNAVIYQCTWIKVKCFELSHTVSELPRLSKSYGKSIANRSFILFSFTSATNIFLCAYNSVKLYIYEMATSDTRSHSRSSVKALFWLSVSVLKEFIQILLKKQCLFEFMPPPQQQLQKHTEKNSDVEETWFGSPSSNSVYMLEIQPTTKREEYKKRRHKGKCIGAGRNHAELWYYCVLAVVFVKKRDILGLRPGSL</sequence>
<proteinExistence type="predicted"/>
<reference evidence="2" key="1">
    <citation type="journal article" date="2013" name="Nat. Genet.">
        <title>The duck genome and transcriptome provide insight into an avian influenza virus reservoir species.</title>
        <authorList>
            <person name="Huang Y."/>
            <person name="Li Y."/>
            <person name="Burt D.W."/>
            <person name="Chen H."/>
            <person name="Zhang Y."/>
            <person name="Qian W."/>
            <person name="Kim H."/>
            <person name="Gan S."/>
            <person name="Zhao Y."/>
            <person name="Li J."/>
            <person name="Yi K."/>
            <person name="Feng H."/>
            <person name="Zhu P."/>
            <person name="Li B."/>
            <person name="Liu Q."/>
            <person name="Fairley S."/>
            <person name="Magor K.E."/>
            <person name="Du Z."/>
            <person name="Hu X."/>
            <person name="Goodman L."/>
            <person name="Tafer H."/>
            <person name="Vignal A."/>
            <person name="Lee T."/>
            <person name="Kim K.W."/>
            <person name="Sheng Z."/>
            <person name="An Y."/>
            <person name="Searle S."/>
            <person name="Herrero J."/>
            <person name="Groenen M.A."/>
            <person name="Crooijmans R.P."/>
            <person name="Faraut T."/>
            <person name="Cai Q."/>
            <person name="Webster R.G."/>
            <person name="Aldridge J.R."/>
            <person name="Warren W.C."/>
            <person name="Bartschat S."/>
            <person name="Kehr S."/>
            <person name="Marz M."/>
            <person name="Stadler P.F."/>
            <person name="Smith J."/>
            <person name="Kraus R.H."/>
            <person name="Zhao Y."/>
            <person name="Ren L."/>
            <person name="Fei J."/>
            <person name="Morisson M."/>
            <person name="Kaiser P."/>
            <person name="Griffin D.K."/>
            <person name="Rao M."/>
            <person name="Pitel F."/>
            <person name="Wang J."/>
            <person name="Li N."/>
        </authorList>
    </citation>
    <scope>NUCLEOTIDE SEQUENCE [LARGE SCALE GENOMIC DNA]</scope>
</reference>
<accession>R0M2S2</accession>
<evidence type="ECO:0000313" key="2">
    <source>
        <dbReference type="Proteomes" id="UP000296049"/>
    </source>
</evidence>
<evidence type="ECO:0000313" key="1">
    <source>
        <dbReference type="EMBL" id="EOB06963.1"/>
    </source>
</evidence>
<dbReference type="AlphaFoldDB" id="R0M2S2"/>
<organism evidence="1 2">
    <name type="scientific">Anas platyrhynchos</name>
    <name type="common">Mallard</name>
    <name type="synonym">Anas boschas</name>
    <dbReference type="NCBI Taxonomy" id="8839"/>
    <lineage>
        <taxon>Eukaryota</taxon>
        <taxon>Metazoa</taxon>
        <taxon>Chordata</taxon>
        <taxon>Craniata</taxon>
        <taxon>Vertebrata</taxon>
        <taxon>Euteleostomi</taxon>
        <taxon>Archelosauria</taxon>
        <taxon>Archosauria</taxon>
        <taxon>Dinosauria</taxon>
        <taxon>Saurischia</taxon>
        <taxon>Theropoda</taxon>
        <taxon>Coelurosauria</taxon>
        <taxon>Aves</taxon>
        <taxon>Neognathae</taxon>
        <taxon>Galloanserae</taxon>
        <taxon>Anseriformes</taxon>
        <taxon>Anatidae</taxon>
        <taxon>Anatinae</taxon>
        <taxon>Anas</taxon>
    </lineage>
</organism>